<name>A0ABN9PKZ6_9DINO</name>
<dbReference type="PANTHER" id="PTHR42837:SF2">
    <property type="entry name" value="MEMBRANE METALLOPROTEASE ARASP2, CHLOROPLASTIC-RELATED"/>
    <property type="match status" value="1"/>
</dbReference>
<comment type="caution">
    <text evidence="15">The sequence shown here is derived from an EMBL/GenBank/DDBJ whole genome shotgun (WGS) entry which is preliminary data.</text>
</comment>
<keyword evidence="4" id="KW-0645">Protease</keyword>
<dbReference type="Gene3D" id="2.30.42.10">
    <property type="match status" value="1"/>
</dbReference>
<keyword evidence="5" id="KW-0812">Transmembrane</keyword>
<keyword evidence="11" id="KW-0175">Coiled coil</keyword>
<dbReference type="InterPro" id="IPR008915">
    <property type="entry name" value="Peptidase_M50"/>
</dbReference>
<evidence type="ECO:0008006" key="17">
    <source>
        <dbReference type="Google" id="ProtNLM"/>
    </source>
</evidence>
<keyword evidence="6" id="KW-0378">Hydrolase</keyword>
<comment type="similarity">
    <text evidence="3">Belongs to the peptidase M50A family.</text>
</comment>
<feature type="region of interest" description="Disordered" evidence="12">
    <location>
        <begin position="436"/>
        <end position="573"/>
    </location>
</feature>
<evidence type="ECO:0000313" key="16">
    <source>
        <dbReference type="Proteomes" id="UP001189429"/>
    </source>
</evidence>
<feature type="compositionally biased region" description="Basic and acidic residues" evidence="12">
    <location>
        <begin position="520"/>
        <end position="533"/>
    </location>
</feature>
<evidence type="ECO:0000256" key="10">
    <source>
        <dbReference type="ARBA" id="ARBA00023136"/>
    </source>
</evidence>
<feature type="region of interest" description="Disordered" evidence="12">
    <location>
        <begin position="128"/>
        <end position="300"/>
    </location>
</feature>
<evidence type="ECO:0000259" key="13">
    <source>
        <dbReference type="Pfam" id="PF00078"/>
    </source>
</evidence>
<evidence type="ECO:0000256" key="9">
    <source>
        <dbReference type="ARBA" id="ARBA00023049"/>
    </source>
</evidence>
<keyword evidence="10" id="KW-0472">Membrane</keyword>
<evidence type="ECO:0000256" key="3">
    <source>
        <dbReference type="ARBA" id="ARBA00009989"/>
    </source>
</evidence>
<feature type="compositionally biased region" description="Basic and acidic residues" evidence="12">
    <location>
        <begin position="206"/>
        <end position="217"/>
    </location>
</feature>
<dbReference type="InterPro" id="IPR029063">
    <property type="entry name" value="SAM-dependent_MTases_sf"/>
</dbReference>
<feature type="compositionally biased region" description="Basic and acidic residues" evidence="12">
    <location>
        <begin position="158"/>
        <end position="176"/>
    </location>
</feature>
<keyword evidence="7" id="KW-0862">Zinc</keyword>
<comment type="subcellular location">
    <subcellularLocation>
        <location evidence="2">Membrane</location>
        <topology evidence="2">Multi-pass membrane protein</topology>
    </subcellularLocation>
</comment>
<evidence type="ECO:0000256" key="4">
    <source>
        <dbReference type="ARBA" id="ARBA00022670"/>
    </source>
</evidence>
<evidence type="ECO:0000313" key="15">
    <source>
        <dbReference type="EMBL" id="CAK0792119.1"/>
    </source>
</evidence>
<sequence length="3211" mass="346809">MDRAAPAAGGWPFPRGAWLDAALNDELVAGLPPRAGARVLARGVEMLEVEVAYQADTFGRFIKARQAATCGQRGARPAATVFHLCRCSANKCGTVAPAGAVVEHLVVWQVVDPRGVARERAKLICPAANPGAPVRTDAPSAEPLPGEVGGWPLGDGSNKVEEEPRGPPHKCAREVEGTQTPGGPGEASPLDQEIAGLEETAEDPELEARPARLEGRAARGVPRQGTPKNAARPAGAVGERLAQEVAGRAAAAAPARTGASGRRSRPASAVTAALLDRDDDDVEDGAESDTGRLGGRDRYQGVSSKRDFGLGHLRSQFTQQLSAGEADLRAPCVAQFLNTVFFDAHPPQTLGSVEGRVLRPPGLALDGILRGEVIKTADLVVLEFKARSMAIRDGNWQSARWLTLVAQEQLPSGTSLDEENAAEKVEARELKAMRILAGRDPGDGPAALRAGKKPPAARRTSCSPTRSVQLLSDSEGDLDAAAAARVPPADAAAGRSFAQHKAAHPRREGETQAAWKAHIGRQDGEEPRHEHCPQDSPGSGVRADAAEAAASRSPPPALRPPERQLRGSSRARRWRQMPAEVGTGVSSKFRLALAVHEAVHGSPGAIGRYVCEMCTSPDPTASFARLREVSPLPLPDAPLFERHRAAWYLHQQLPETCEVDAATAQGWALLVDFSLNYPYMGHMRQISALGIVQEVCVNFVQDAAAAFELPDWDQVIASKTDSHGGEVTSRAPPLSLAGNMPGLPAQGAPASVKAVDLADAQAGAWLAGPTPALLPRDESPAEVPRAAIQVTSKQEWYRIWTKLVELGLAAPIADDRIFKVGSRRVLAEARVQRLIINMVPADSYQRIMRDDIGTLSASPSWVAVPLPEGHMLLGSSDDLASAFYGCELPEAWQPCMALAEAIPSELIGVPGPGKTHLALLVFPLGWINADSVFQHCHRRLGVGSRPLAAGFPADLEWHKDRPLPFKSRGLEQQWVQYCIDDWDHGEVVPSAMVAELIGAVSCAPEKQRAAYGCSGTSVAPGKVKHRALVLEQMGAGFDGAVGQVGVTTEKLHQLLALILWGVGRQGLSTQGMLMVLGRCDRAAEFRRPFVGFLNSVGAAGCWTRPQAVPLGMCDELSDSATALPLAYTDLRARIDTCVIATDASERAGGICHTAGLSASRLPNDVIAPVSCEVEPAARRLVSRRWAGVIELGLIEAVDTVRFTEMLKGYARDADRVVLCAGSPSRDLASINVVGTDLEGSRPKLFFPVPELIQAAEVACPKRTMVFVENVSSMTLESRAEITRALGVTPVFLGPRCHAHIKRPRLYWCSWPVTAFSASDATVETKGVGEAAYFKVLLVVERLPLNASVLEGWSTLDPEADLPCFTRPIPGRHPPFRPVGPDRASVLAAERWAADSYRYQVDNDGDGSLIWDARRQQGRLPVPEASWNVVPDFQQPGLSWQRPGHISALVLEAAVDGARWRCRAVENHRCRYLRILDAQPFTAVSTKGRSSVRTLQPALRQLNSLLLATAGYPLYKYCDTVDMPADTPPRWSYGRRCHAASAAAGESQESRPWQAMVTPLTLRRYRAAVGEVVDFWIQEHRQPQTPAQVDAGVGTCETAGAGLTATPGASCASAADQSYNSVRRCIGGYDAFLQTGEMTSLVWSDVQLYPVRQMTVLQLRNTKSQHQTGARQFVLVRSGVAVALLAKAKAQAHGQDCCLEMEPSSFMSTLGPYVSCWSCKMPSASADFRSHSSMSRRCSEADGIGVHGPGLTSSLAECTKTGPGLTSSLAECSMRFGPTLLSSASLAAPAKRPSVPDDSFEFEDTEGDTVCLQRAQAIVAELQVQILEGDPILDELDQLAAELLQQDLKKTKTVLLGGMASINRAMAALQESITNSFDSLSESVETRLARQEASTATLHQRVDLMSKEIAELKEALGIMQKTDTVAPAVGSSFERKTDPCILVVRASALVTKLAATAAITPLMELNNFEEGSWKLEGDEAAKRFVVRVRGAPGWASRRIGQALGSMRNGDGSFKRYRAATATGENAELYFSEDKNLFQIRRELITKQIRKCMSECKPTIKFFADKSAGIVSASWKPLLRVTPRSEDVPLVEFEEANLNAIGLSRGELEPRITRILQAGQGAGDFNISRGPPLPSVPSASCVADPSLPEWGRLQRSPRQQVFRQMVELDPEEHTHYNGAREHTSAIDRIFISWPGWILTSIHAVAETGRLFLRDPAAFARRLDELQFEDAEEQLQSLRREMGAAEQAEAPFAARAKLRKRARRLAHRARVWAPFDRMMPLVGVRAENGEVVASRERMNDEIRAHWGPIFQSKTIDSRAAEVYLEKYCPKIDVSSIAPPTLKQVNSFINRLAHSGPGPDGLPYGAYKYSSFSAPILLEAMWWQLNGFSMGSSWNNMLGIFIPKGSEDSDSPHGCTRAPANLRPLGLKNTDCKIVTGVVTKCLSRELPRSTHASQRGFVPTRNFANNIVELDVHSRVFSMQDNVSVAMPSLVSYDFSQAFPSLAHQWLFLVLKHAGMPPALLQFFRLLYTHVLCFCGDMYMTSLMFIIGSGIVQGCPGSGFLFSLAADPFLRDFAASVEDRGLGVVRACADDAGAALKQIRALKTMRRVYRAAERVAALVLKVAKCHIVPLAAEFSPELADRYRAWLREHLPEWQDFAITPVLKYLGLWLGPQAKLDCWIEPLKEWRTRGHLLSISASPHRIMSFNYHSRAVSVLSYVAQFMPLPAAVPAQEAALLARLWHTAHCALPRGGWFNLGRWNGPAFSSLVISTSAALIRSSLVTIESWRTLMPLLRRSADDRLPYRRVLGGELSPSFWSQPSFAEFLESASLAFPRPIGHDLVTSSPASRVRTTLNRAPPAIAGAVLKLLIGGWWGSAIFVLVNGEATWNGLPTFDPASGQLNCGGGLCTVPGPKRPEVGGLLADCRSAADEADSATEFTLRALPIGGYVRFSEDKRIQLEDGTMVTKFESLPAAAQLWVLAGGVLANMVVAWTSVAVASVTTGVPETKPLPGIRVEDVSEEAFRRTGLVANDVVLRVGELDLSAPGQTTKGFVSFIQTLPSQEAVSVTLQRAGRELSLDVLPTVDPQTGLQKLGVMVNTNSEQLTRRAGDLLEAAGLASGFVQRMLGEQLAALQGLFAGAPGELIGPVGIMKQGADMTETQGLISGGGKAAFVIAGEASGRPLDQKTKDNIETFFVLAVALGLASLTVKDVAKVFNF</sequence>
<evidence type="ECO:0000256" key="2">
    <source>
        <dbReference type="ARBA" id="ARBA00004141"/>
    </source>
</evidence>
<evidence type="ECO:0000256" key="12">
    <source>
        <dbReference type="SAM" id="MobiDB-lite"/>
    </source>
</evidence>
<feature type="compositionally biased region" description="Low complexity" evidence="12">
    <location>
        <begin position="542"/>
        <end position="552"/>
    </location>
</feature>
<organism evidence="15 16">
    <name type="scientific">Prorocentrum cordatum</name>
    <dbReference type="NCBI Taxonomy" id="2364126"/>
    <lineage>
        <taxon>Eukaryota</taxon>
        <taxon>Sar</taxon>
        <taxon>Alveolata</taxon>
        <taxon>Dinophyceae</taxon>
        <taxon>Prorocentrales</taxon>
        <taxon>Prorocentraceae</taxon>
        <taxon>Prorocentrum</taxon>
    </lineage>
</organism>
<feature type="compositionally biased region" description="Low complexity" evidence="12">
    <location>
        <begin position="246"/>
        <end position="274"/>
    </location>
</feature>
<protein>
    <recommendedName>
        <fullName evidence="17">Calmodulin</fullName>
    </recommendedName>
</protein>
<feature type="coiled-coil region" evidence="11">
    <location>
        <begin position="2218"/>
        <end position="2245"/>
    </location>
</feature>
<evidence type="ECO:0000256" key="7">
    <source>
        <dbReference type="ARBA" id="ARBA00022833"/>
    </source>
</evidence>
<dbReference type="Gene3D" id="3.40.50.150">
    <property type="entry name" value="Vaccinia Virus protein VP39"/>
    <property type="match status" value="1"/>
</dbReference>
<evidence type="ECO:0000256" key="5">
    <source>
        <dbReference type="ARBA" id="ARBA00022692"/>
    </source>
</evidence>
<dbReference type="Pfam" id="PF02163">
    <property type="entry name" value="Peptidase_M50"/>
    <property type="match status" value="1"/>
</dbReference>
<evidence type="ECO:0000259" key="14">
    <source>
        <dbReference type="Pfam" id="PF02163"/>
    </source>
</evidence>
<keyword evidence="9" id="KW-0482">Metalloprotease</keyword>
<reference evidence="15" key="1">
    <citation type="submission" date="2023-10" db="EMBL/GenBank/DDBJ databases">
        <authorList>
            <person name="Chen Y."/>
            <person name="Shah S."/>
            <person name="Dougan E. K."/>
            <person name="Thang M."/>
            <person name="Chan C."/>
        </authorList>
    </citation>
    <scope>NUCLEOTIDE SEQUENCE [LARGE SCALE GENOMIC DNA]</scope>
</reference>
<keyword evidence="8" id="KW-1133">Transmembrane helix</keyword>
<gene>
    <name evidence="15" type="ORF">PCOR1329_LOCUS2820</name>
</gene>
<dbReference type="EMBL" id="CAUYUJ010000714">
    <property type="protein sequence ID" value="CAK0792119.1"/>
    <property type="molecule type" value="Genomic_DNA"/>
</dbReference>
<evidence type="ECO:0000256" key="8">
    <source>
        <dbReference type="ARBA" id="ARBA00022989"/>
    </source>
</evidence>
<feature type="compositionally biased region" description="Acidic residues" evidence="12">
    <location>
        <begin position="277"/>
        <end position="287"/>
    </location>
</feature>
<accession>A0ABN9PKZ6</accession>
<feature type="domain" description="Peptidase M50" evidence="14">
    <location>
        <begin position="2928"/>
        <end position="3152"/>
    </location>
</feature>
<dbReference type="Proteomes" id="UP001189429">
    <property type="component" value="Unassembled WGS sequence"/>
</dbReference>
<dbReference type="InterPro" id="IPR036034">
    <property type="entry name" value="PDZ_sf"/>
</dbReference>
<feature type="compositionally biased region" description="Low complexity" evidence="12">
    <location>
        <begin position="479"/>
        <end position="493"/>
    </location>
</feature>
<dbReference type="PANTHER" id="PTHR42837">
    <property type="entry name" value="REGULATOR OF SIGMA-E PROTEASE RSEP"/>
    <property type="match status" value="1"/>
</dbReference>
<evidence type="ECO:0000256" key="1">
    <source>
        <dbReference type="ARBA" id="ARBA00001947"/>
    </source>
</evidence>
<keyword evidence="16" id="KW-1185">Reference proteome</keyword>
<dbReference type="Pfam" id="PF00078">
    <property type="entry name" value="RVT_1"/>
    <property type="match status" value="1"/>
</dbReference>
<proteinExistence type="inferred from homology"/>
<dbReference type="InterPro" id="IPR000477">
    <property type="entry name" value="RT_dom"/>
</dbReference>
<evidence type="ECO:0000256" key="11">
    <source>
        <dbReference type="SAM" id="Coils"/>
    </source>
</evidence>
<feature type="domain" description="Reverse transcriptase" evidence="13">
    <location>
        <begin position="2415"/>
        <end position="2626"/>
    </location>
</feature>
<evidence type="ECO:0000256" key="6">
    <source>
        <dbReference type="ARBA" id="ARBA00022801"/>
    </source>
</evidence>
<feature type="compositionally biased region" description="Polar residues" evidence="12">
    <location>
        <begin position="460"/>
        <end position="472"/>
    </location>
</feature>
<comment type="cofactor">
    <cofactor evidence="1">
        <name>Zn(2+)</name>
        <dbReference type="ChEBI" id="CHEBI:29105"/>
    </cofactor>
</comment>
<dbReference type="InterPro" id="IPR004387">
    <property type="entry name" value="Pept_M50_Zn"/>
</dbReference>